<feature type="transmembrane region" description="Helical" evidence="7">
    <location>
        <begin position="191"/>
        <end position="211"/>
    </location>
</feature>
<comment type="caution">
    <text evidence="7">Lacks conserved residue(s) required for the propagation of feature annotation.</text>
</comment>
<evidence type="ECO:0000256" key="7">
    <source>
        <dbReference type="RuleBase" id="RU910716"/>
    </source>
</evidence>
<sequence>MNKLHSVHVENILKRLENCLGVRIPIVWYFIMLCKACTSSKPNETQYVSDKALIQMTENFLESTMQATISIYIISKTWNPREYFTLGVIVRALSICFLSHSTVSYSQAIRKEQNKLEFTVWWRIFLSLLSLGQLGPRICLLGLFACKFPIWFWIGIASHFCIMFITLCCTAEHLQDICPTQCGIIVSKHKLVEILVLSLASISLWKSWMVMAPPFANPGSRKLREELMISSTLHNLSFTQ</sequence>
<name>A0AAW1M5U1_POPJA</name>
<proteinExistence type="inferred from homology"/>
<evidence type="ECO:0000256" key="3">
    <source>
        <dbReference type="ARBA" id="ARBA00022475"/>
    </source>
</evidence>
<keyword evidence="9" id="KW-1185">Reference proteome</keyword>
<comment type="similarity">
    <text evidence="2 7">Belongs to the XK family.</text>
</comment>
<feature type="transmembrane region" description="Helical" evidence="7">
    <location>
        <begin position="150"/>
        <end position="170"/>
    </location>
</feature>
<dbReference type="Pfam" id="PF09815">
    <property type="entry name" value="XK-related"/>
    <property type="match status" value="1"/>
</dbReference>
<gene>
    <name evidence="8" type="ORF">QE152_g8644</name>
</gene>
<organism evidence="8 9">
    <name type="scientific">Popillia japonica</name>
    <name type="common">Japanese beetle</name>
    <dbReference type="NCBI Taxonomy" id="7064"/>
    <lineage>
        <taxon>Eukaryota</taxon>
        <taxon>Metazoa</taxon>
        <taxon>Ecdysozoa</taxon>
        <taxon>Arthropoda</taxon>
        <taxon>Hexapoda</taxon>
        <taxon>Insecta</taxon>
        <taxon>Pterygota</taxon>
        <taxon>Neoptera</taxon>
        <taxon>Endopterygota</taxon>
        <taxon>Coleoptera</taxon>
        <taxon>Polyphaga</taxon>
        <taxon>Scarabaeiformia</taxon>
        <taxon>Scarabaeidae</taxon>
        <taxon>Rutelinae</taxon>
        <taxon>Popillia</taxon>
    </lineage>
</organism>
<evidence type="ECO:0000256" key="6">
    <source>
        <dbReference type="ARBA" id="ARBA00023136"/>
    </source>
</evidence>
<evidence type="ECO:0000313" key="8">
    <source>
        <dbReference type="EMBL" id="KAK9739854.1"/>
    </source>
</evidence>
<keyword evidence="3" id="KW-1003">Cell membrane</keyword>
<keyword evidence="6 7" id="KW-0472">Membrane</keyword>
<evidence type="ECO:0000256" key="5">
    <source>
        <dbReference type="ARBA" id="ARBA00022989"/>
    </source>
</evidence>
<keyword evidence="5 7" id="KW-1133">Transmembrane helix</keyword>
<protein>
    <recommendedName>
        <fullName evidence="7">XK-related protein</fullName>
    </recommendedName>
</protein>
<dbReference type="AlphaFoldDB" id="A0AAW1M5U1"/>
<dbReference type="PANTHER" id="PTHR16024">
    <property type="entry name" value="XK-RELATED PROTEIN"/>
    <property type="match status" value="1"/>
</dbReference>
<dbReference type="EMBL" id="JASPKY010000070">
    <property type="protein sequence ID" value="KAK9739854.1"/>
    <property type="molecule type" value="Genomic_DNA"/>
</dbReference>
<dbReference type="InterPro" id="IPR050895">
    <property type="entry name" value="XK-related_scramblase"/>
</dbReference>
<evidence type="ECO:0000256" key="4">
    <source>
        <dbReference type="ARBA" id="ARBA00022692"/>
    </source>
</evidence>
<evidence type="ECO:0000313" key="9">
    <source>
        <dbReference type="Proteomes" id="UP001458880"/>
    </source>
</evidence>
<evidence type="ECO:0000256" key="2">
    <source>
        <dbReference type="ARBA" id="ARBA00008789"/>
    </source>
</evidence>
<keyword evidence="4 7" id="KW-0812">Transmembrane</keyword>
<dbReference type="GO" id="GO:0005886">
    <property type="term" value="C:plasma membrane"/>
    <property type="evidence" value="ECO:0007669"/>
    <property type="project" value="UniProtKB-SubCell"/>
</dbReference>
<dbReference type="InterPro" id="IPR018629">
    <property type="entry name" value="XK-rel"/>
</dbReference>
<dbReference type="PANTHER" id="PTHR16024:SF28">
    <property type="entry name" value="XK-RELATED PROTEIN"/>
    <property type="match status" value="1"/>
</dbReference>
<reference evidence="8 9" key="1">
    <citation type="journal article" date="2024" name="BMC Genomics">
        <title>De novo assembly and annotation of Popillia japonica's genome with initial clues to its potential as an invasive pest.</title>
        <authorList>
            <person name="Cucini C."/>
            <person name="Boschi S."/>
            <person name="Funari R."/>
            <person name="Cardaioli E."/>
            <person name="Iannotti N."/>
            <person name="Marturano G."/>
            <person name="Paoli F."/>
            <person name="Bruttini M."/>
            <person name="Carapelli A."/>
            <person name="Frati F."/>
            <person name="Nardi F."/>
        </authorList>
    </citation>
    <scope>NUCLEOTIDE SEQUENCE [LARGE SCALE GENOMIC DNA]</scope>
    <source>
        <strain evidence="8">DMR45628</strain>
    </source>
</reference>
<evidence type="ECO:0000256" key="1">
    <source>
        <dbReference type="ARBA" id="ARBA00004651"/>
    </source>
</evidence>
<dbReference type="Proteomes" id="UP001458880">
    <property type="component" value="Unassembled WGS sequence"/>
</dbReference>
<comment type="caution">
    <text evidence="8">The sequence shown here is derived from an EMBL/GenBank/DDBJ whole genome shotgun (WGS) entry which is preliminary data.</text>
</comment>
<accession>A0AAW1M5U1</accession>
<comment type="subcellular location">
    <subcellularLocation>
        <location evidence="1">Cell membrane</location>
        <topology evidence="1">Multi-pass membrane protein</topology>
    </subcellularLocation>
    <subcellularLocation>
        <location evidence="7">Membrane</location>
        <topology evidence="7">Multi-pass membrane protein</topology>
    </subcellularLocation>
</comment>